<dbReference type="SUPFAM" id="SSF51445">
    <property type="entry name" value="(Trans)glycosidases"/>
    <property type="match status" value="1"/>
</dbReference>
<dbReference type="InterPro" id="IPR017853">
    <property type="entry name" value="GH"/>
</dbReference>
<evidence type="ECO:0000256" key="2">
    <source>
        <dbReference type="SAM" id="Phobius"/>
    </source>
</evidence>
<feature type="transmembrane region" description="Helical" evidence="2">
    <location>
        <begin position="23"/>
        <end position="43"/>
    </location>
</feature>
<accession>A0A4P6EPT9</accession>
<sequence length="669" mass="70791">MSNTDTPNGQHTTRRRHATRPRFSWRIIAFGAAAILTSGVVLATSAAAVQKPDAADASTRNSARTASAAAATKAASAPTATTGGFGETIAPRTPVDPDRQSVELGVKFSVKKAGTITGIQFYRTPSNRGTHHATLWDAKGHALATVTFPSGSSTGWVTAHLSTPVAVKPGATYVASYISPRGGYSADENYFTHTVTRGNIVFPKGAGVYKYGNGGYPTKNFRNSNYYIDVVFAAESAPVTGSPSPTSSPTPSAPVTAPSPTPTQTQTPSPTPSQSAQTPPVTGTVAALDLPQEPWYGGSSYYAKFPKAAASGWTDSSFFPISVFLGKPEHASALKAAGINTYMGVEHDGSDISTVTRTGMSVIAQQQEWSTSEIGSDPGVVGWFLSDECEMGLGGCDSDTEQGRLAQQTSYAKKIRALNDGRFVQANFGNGVLGTYWAPNTMDDQLNLLDVSAVDKYAYTSPHVQDLIKYDPYWTTSKNPSSSAAYGWLQDRMETFSTTPKPNWVFVETGMPFLTEDGRTTITTGQIGGAVWSALIHGAAGVAYFQHNNNGSCGTYSIIQCGSDRLKAITAINAQVEEMAPALNSPTYTWKFGDGLDTALKVSNGSAYVVAMTTGGTGSRTFTLPPQLAKATSVEVVDEGRTVKVTNGTFQDDFAAEYTHHIYRVTVGG</sequence>
<evidence type="ECO:0000256" key="1">
    <source>
        <dbReference type="SAM" id="MobiDB-lite"/>
    </source>
</evidence>
<dbReference type="AlphaFoldDB" id="A0A4P6EPT9"/>
<feature type="compositionally biased region" description="Pro residues" evidence="1">
    <location>
        <begin position="246"/>
        <end position="261"/>
    </location>
</feature>
<reference evidence="4 5" key="1">
    <citation type="submission" date="2019-01" db="EMBL/GenBank/DDBJ databases">
        <title>Genome sequencing of strain DFW100M-13.</title>
        <authorList>
            <person name="Heo J."/>
            <person name="Kim S.-J."/>
            <person name="Kim J.-S."/>
            <person name="Hong S.-B."/>
            <person name="Kwon S.-W."/>
        </authorList>
    </citation>
    <scope>NUCLEOTIDE SEQUENCE [LARGE SCALE GENOMIC DNA]</scope>
    <source>
        <strain evidence="4 5">DFW100M-13</strain>
    </source>
</reference>
<dbReference type="Proteomes" id="UP000293995">
    <property type="component" value="Chromosome"/>
</dbReference>
<feature type="domain" description="DUF4082" evidence="3">
    <location>
        <begin position="90"/>
        <end position="228"/>
    </location>
</feature>
<feature type="region of interest" description="Disordered" evidence="1">
    <location>
        <begin position="69"/>
        <end position="98"/>
    </location>
</feature>
<dbReference type="Pfam" id="PF13313">
    <property type="entry name" value="DUF4082"/>
    <property type="match status" value="1"/>
</dbReference>
<dbReference type="KEGG" id="mprt:ET475_08200"/>
<name>A0A4P6EPT9_9MICO</name>
<keyword evidence="5" id="KW-1185">Reference proteome</keyword>
<dbReference type="EMBL" id="CP035494">
    <property type="protein sequence ID" value="QAY59978.1"/>
    <property type="molecule type" value="Genomic_DNA"/>
</dbReference>
<dbReference type="Gene3D" id="3.20.20.80">
    <property type="entry name" value="Glycosidases"/>
    <property type="match status" value="1"/>
</dbReference>
<feature type="compositionally biased region" description="Low complexity" evidence="1">
    <location>
        <begin position="262"/>
        <end position="281"/>
    </location>
</feature>
<gene>
    <name evidence="4" type="ORF">ET475_08200</name>
</gene>
<feature type="region of interest" description="Disordered" evidence="1">
    <location>
        <begin position="238"/>
        <end position="281"/>
    </location>
</feature>
<keyword evidence="2" id="KW-0472">Membrane</keyword>
<organism evidence="4 5">
    <name type="scientific">Microbacterium protaetiae</name>
    <dbReference type="NCBI Taxonomy" id="2509458"/>
    <lineage>
        <taxon>Bacteria</taxon>
        <taxon>Bacillati</taxon>
        <taxon>Actinomycetota</taxon>
        <taxon>Actinomycetes</taxon>
        <taxon>Micrococcales</taxon>
        <taxon>Microbacteriaceae</taxon>
        <taxon>Microbacterium</taxon>
    </lineage>
</organism>
<dbReference type="InterPro" id="IPR025141">
    <property type="entry name" value="DUF4082"/>
</dbReference>
<proteinExistence type="predicted"/>
<evidence type="ECO:0000313" key="4">
    <source>
        <dbReference type="EMBL" id="QAY59978.1"/>
    </source>
</evidence>
<keyword evidence="2" id="KW-0812">Transmembrane</keyword>
<dbReference type="OrthoDB" id="505641at2"/>
<evidence type="ECO:0000259" key="3">
    <source>
        <dbReference type="Pfam" id="PF13313"/>
    </source>
</evidence>
<protein>
    <submittedName>
        <fullName evidence="4">DUF4082 domain-containing protein</fullName>
    </submittedName>
</protein>
<keyword evidence="2" id="KW-1133">Transmembrane helix</keyword>
<feature type="compositionally biased region" description="Low complexity" evidence="1">
    <location>
        <begin position="69"/>
        <end position="82"/>
    </location>
</feature>
<evidence type="ECO:0000313" key="5">
    <source>
        <dbReference type="Proteomes" id="UP000293995"/>
    </source>
</evidence>